<dbReference type="SUPFAM" id="SSF63829">
    <property type="entry name" value="Calcium-dependent phosphotriesterase"/>
    <property type="match status" value="1"/>
</dbReference>
<dbReference type="InterPro" id="IPR011042">
    <property type="entry name" value="6-blade_b-propeller_TolB-like"/>
</dbReference>
<evidence type="ECO:0000313" key="2">
    <source>
        <dbReference type="Proteomes" id="UP001500929"/>
    </source>
</evidence>
<dbReference type="EMBL" id="BAAAQY010000008">
    <property type="protein sequence ID" value="GAA2240735.1"/>
    <property type="molecule type" value="Genomic_DNA"/>
</dbReference>
<gene>
    <name evidence="1" type="ORF">GCM10009851_27650</name>
</gene>
<evidence type="ECO:0008006" key="3">
    <source>
        <dbReference type="Google" id="ProtNLM"/>
    </source>
</evidence>
<dbReference type="PANTHER" id="PTHR24104:SF25">
    <property type="entry name" value="PROTEIN LIN-41"/>
    <property type="match status" value="1"/>
</dbReference>
<dbReference type="Proteomes" id="UP001500929">
    <property type="component" value="Unassembled WGS sequence"/>
</dbReference>
<name>A0ABN3DSN0_9MICO</name>
<proteinExistence type="predicted"/>
<sequence>MAVVVGLTGVALLAACTGAPAPEEGARLAGSVAPLATGAQADAWRVTAYESGTDEIAPRELGTARTGTDGSFEVALGADPLRDDAVVYLLAEPLGEARQAVLAAVVAHPDADGSLDDVAVNERTTVATGFAMAQFVGAEGVGGTAPGVVNSAAMAGNLVDPHTGELAEVITSSPNGSETDTLPAFQSLVGMLSACVADDGDCAALLDAATPPGGERPADTFRAFADIAKSPASAVVPLFDLAQRGALPSQPGLASAPDAWTLALRFDGDGQSLDGPGNFAIDADGNIWVNNNYQYGSDPHVGVCASDELFKFSPTGQFVDGSPYQGGGLSGSGFGVVIDPSTGDIWVSNYGFAAPDPGCPTADQPPHNSVSIFSAAGEPLTPDTGITDGALNWPQGTIFDDEGNVWITNCNTSTITRYPDADPSQAEVIGDLGLEEAFGIVDNGTSIFATGTASSTVAVLNRDGSVVAGSPLSGGGLDRPMGIASDDAGNVWIANSGAITLPCPDRPEVGPPATGSVSYIAAGTDAVVGPFQGGGVSTPWGIATDGSGNVWVGEFSGQRLVAFCGFDVSACPPGSSTGDPLSPADTGYSFDGLERTTGVAVDPSGNVWATNNWQLDPVQTNPGGHEIVAFLGIATPVAGTAVTG</sequence>
<dbReference type="PANTHER" id="PTHR24104">
    <property type="entry name" value="E3 UBIQUITIN-PROTEIN LIGASE NHLRC1-RELATED"/>
    <property type="match status" value="1"/>
</dbReference>
<protein>
    <recommendedName>
        <fullName evidence="3">Virginiamycin B lyase</fullName>
    </recommendedName>
</protein>
<keyword evidence="2" id="KW-1185">Reference proteome</keyword>
<comment type="caution">
    <text evidence="1">The sequence shown here is derived from an EMBL/GenBank/DDBJ whole genome shotgun (WGS) entry which is preliminary data.</text>
</comment>
<dbReference type="InterPro" id="IPR050952">
    <property type="entry name" value="TRIM-NHL_E3_ligases"/>
</dbReference>
<evidence type="ECO:0000313" key="1">
    <source>
        <dbReference type="EMBL" id="GAA2240735.1"/>
    </source>
</evidence>
<reference evidence="1 2" key="1">
    <citation type="journal article" date="2019" name="Int. J. Syst. Evol. Microbiol.">
        <title>The Global Catalogue of Microorganisms (GCM) 10K type strain sequencing project: providing services to taxonomists for standard genome sequencing and annotation.</title>
        <authorList>
            <consortium name="The Broad Institute Genomics Platform"/>
            <consortium name="The Broad Institute Genome Sequencing Center for Infectious Disease"/>
            <person name="Wu L."/>
            <person name="Ma J."/>
        </authorList>
    </citation>
    <scope>NUCLEOTIDE SEQUENCE [LARGE SCALE GENOMIC DNA]</scope>
    <source>
        <strain evidence="1 2">JCM 16117</strain>
    </source>
</reference>
<accession>A0ABN3DSN0</accession>
<organism evidence="1 2">
    <name type="scientific">Herbiconiux moechotypicola</name>
    <dbReference type="NCBI Taxonomy" id="637393"/>
    <lineage>
        <taxon>Bacteria</taxon>
        <taxon>Bacillati</taxon>
        <taxon>Actinomycetota</taxon>
        <taxon>Actinomycetes</taxon>
        <taxon>Micrococcales</taxon>
        <taxon>Microbacteriaceae</taxon>
        <taxon>Herbiconiux</taxon>
    </lineage>
</organism>
<dbReference type="Gene3D" id="2.120.10.30">
    <property type="entry name" value="TolB, C-terminal domain"/>
    <property type="match status" value="2"/>
</dbReference>